<accession>A0AA37FJI6</accession>
<dbReference type="Proteomes" id="UP000887212">
    <property type="component" value="Unassembled WGS sequence"/>
</dbReference>
<name>A0AA37FJI6_AQUAC</name>
<proteinExistence type="predicted"/>
<organism evidence="1 3">
    <name type="scientific">Aquipseudomonas alcaligenes</name>
    <name type="common">Pseudomonas alcaligenes</name>
    <dbReference type="NCBI Taxonomy" id="43263"/>
    <lineage>
        <taxon>Bacteria</taxon>
        <taxon>Pseudomonadati</taxon>
        <taxon>Pseudomonadota</taxon>
        <taxon>Gammaproteobacteria</taxon>
        <taxon>Pseudomonadales</taxon>
        <taxon>Pseudomonadaceae</taxon>
        <taxon>Aquipseudomonas</taxon>
    </lineage>
</organism>
<sequence>MDIYCAHPLTREYLGPSSADPDPLEEGAWLIPAHAYADAPPAVPAGQAAQRSADGSTWELVADHRGTIYSTATGEAQQHSELGELPADLTPLPRPSADYQWTGTAWVLDADLQAANLLALQASLCAQIDAAADTARRAVAGDPLRAVEYDRARLQAEQFAAAGYEGEVPAMVAAWAINGRSPQQAADSILAEAAAYTHALELLRTTRLAAKEQVSTLMAAGEVEQAQQLTDQTIAAIETAVAGIGNNA</sequence>
<dbReference type="RefSeq" id="WP_203789114.1">
    <property type="nucleotide sequence ID" value="NZ_AP024354.1"/>
</dbReference>
<comment type="caution">
    <text evidence="1">The sequence shown here is derived from an EMBL/GenBank/DDBJ whole genome shotgun (WGS) entry which is preliminary data.</text>
</comment>
<gene>
    <name evidence="1" type="ORF">KAM435_08690</name>
    <name evidence="2" type="ORF">KAM436_06190</name>
</gene>
<evidence type="ECO:0000313" key="1">
    <source>
        <dbReference type="EMBL" id="GIZ87542.1"/>
    </source>
</evidence>
<dbReference type="EMBL" id="BPMS01000002">
    <property type="protein sequence ID" value="GIZ87542.1"/>
    <property type="molecule type" value="Genomic_DNA"/>
</dbReference>
<evidence type="ECO:0000313" key="4">
    <source>
        <dbReference type="Proteomes" id="UP000887228"/>
    </source>
</evidence>
<reference evidence="1 4" key="1">
    <citation type="submission" date="2021-07" db="EMBL/GenBank/DDBJ databases">
        <title>Whole genome sequencing of carbapenem-resistant Pseudomonas spp. isolated in Japan.</title>
        <authorList>
            <person name="Suzuki M."/>
            <person name="Maehana S."/>
            <person name="Kitasato H."/>
        </authorList>
    </citation>
    <scope>NUCLEOTIDE SEQUENCE</scope>
    <source>
        <strain evidence="1">KAM435</strain>
        <strain evidence="2 4">KAM436</strain>
    </source>
</reference>
<evidence type="ECO:0000313" key="3">
    <source>
        <dbReference type="Proteomes" id="UP000887212"/>
    </source>
</evidence>
<protein>
    <recommendedName>
        <fullName evidence="5">Phage tail protein</fullName>
    </recommendedName>
</protein>
<evidence type="ECO:0008006" key="5">
    <source>
        <dbReference type="Google" id="ProtNLM"/>
    </source>
</evidence>
<dbReference type="AlphaFoldDB" id="A0AA37FJI6"/>
<dbReference type="Proteomes" id="UP000887228">
    <property type="component" value="Unassembled WGS sequence"/>
</dbReference>
<dbReference type="EMBL" id="BPMT01000002">
    <property type="protein sequence ID" value="GIZ91651.1"/>
    <property type="molecule type" value="Genomic_DNA"/>
</dbReference>
<evidence type="ECO:0000313" key="2">
    <source>
        <dbReference type="EMBL" id="GIZ91651.1"/>
    </source>
</evidence>